<dbReference type="Pfam" id="PF01408">
    <property type="entry name" value="GFO_IDH_MocA"/>
    <property type="match status" value="1"/>
</dbReference>
<dbReference type="EMBL" id="CP036264">
    <property type="protein sequence ID" value="QEF96889.1"/>
    <property type="molecule type" value="Genomic_DNA"/>
</dbReference>
<dbReference type="GO" id="GO:0008456">
    <property type="term" value="F:alpha-N-acetylgalactosaminidase activity"/>
    <property type="evidence" value="ECO:0007669"/>
    <property type="project" value="UniProtKB-EC"/>
</dbReference>
<gene>
    <name evidence="8" type="primary">nagA_1</name>
    <name evidence="8" type="ORF">Mal15_09190</name>
</gene>
<proteinExistence type="inferred from homology"/>
<evidence type="ECO:0000313" key="8">
    <source>
        <dbReference type="EMBL" id="QEF96889.1"/>
    </source>
</evidence>
<keyword evidence="9" id="KW-1185">Reference proteome</keyword>
<dbReference type="Gene3D" id="3.30.360.10">
    <property type="entry name" value="Dihydrodipicolinate Reductase, domain 2"/>
    <property type="match status" value="1"/>
</dbReference>
<keyword evidence="4" id="KW-0520">NAD</keyword>
<dbReference type="AlphaFoldDB" id="A0A5B9M8B2"/>
<feature type="domain" description="Glycosyl hydrolase 109 C-terminal" evidence="7">
    <location>
        <begin position="186"/>
        <end position="353"/>
    </location>
</feature>
<dbReference type="InterPro" id="IPR036291">
    <property type="entry name" value="NAD(P)-bd_dom_sf"/>
</dbReference>
<reference evidence="8 9" key="1">
    <citation type="submission" date="2019-02" db="EMBL/GenBank/DDBJ databases">
        <title>Planctomycetal bacteria perform biofilm scaping via a novel small molecule.</title>
        <authorList>
            <person name="Jeske O."/>
            <person name="Boedeker C."/>
            <person name="Wiegand S."/>
            <person name="Breitling P."/>
            <person name="Kallscheuer N."/>
            <person name="Jogler M."/>
            <person name="Rohde M."/>
            <person name="Petersen J."/>
            <person name="Medema M.H."/>
            <person name="Surup F."/>
            <person name="Jogler C."/>
        </authorList>
    </citation>
    <scope>NUCLEOTIDE SEQUENCE [LARGE SCALE GENOMIC DNA]</scope>
    <source>
        <strain evidence="8 9">Mal15</strain>
    </source>
</reference>
<comment type="similarity">
    <text evidence="2">Belongs to the Gfo/Idh/MocA family. Glycosyl hydrolase 109 subfamily.</text>
</comment>
<name>A0A5B9M8B2_9BACT</name>
<dbReference type="PANTHER" id="PTHR43818">
    <property type="entry name" value="BCDNA.GH03377"/>
    <property type="match status" value="1"/>
</dbReference>
<dbReference type="EC" id="3.2.1.49" evidence="8"/>
<evidence type="ECO:0000259" key="7">
    <source>
        <dbReference type="Pfam" id="PF21252"/>
    </source>
</evidence>
<dbReference type="KEGG" id="smam:Mal15_09190"/>
<dbReference type="InterPro" id="IPR006311">
    <property type="entry name" value="TAT_signal"/>
</dbReference>
<dbReference type="PROSITE" id="PS51318">
    <property type="entry name" value="TAT"/>
    <property type="match status" value="1"/>
</dbReference>
<dbReference type="InterPro" id="IPR050463">
    <property type="entry name" value="Gfo/Idh/MocA_oxidrdct_glycsds"/>
</dbReference>
<keyword evidence="3 8" id="KW-0378">Hydrolase</keyword>
<dbReference type="InterPro" id="IPR049303">
    <property type="entry name" value="Glyco_hydro_109_C"/>
</dbReference>
<dbReference type="Pfam" id="PF21252">
    <property type="entry name" value="Glyco_hydro_109_C"/>
    <property type="match status" value="1"/>
</dbReference>
<evidence type="ECO:0000256" key="3">
    <source>
        <dbReference type="ARBA" id="ARBA00022801"/>
    </source>
</evidence>
<accession>A0A5B9M8B2</accession>
<keyword evidence="5 8" id="KW-0326">Glycosidase</keyword>
<evidence type="ECO:0000313" key="9">
    <source>
        <dbReference type="Proteomes" id="UP000321353"/>
    </source>
</evidence>
<organism evidence="8 9">
    <name type="scientific">Stieleria maiorica</name>
    <dbReference type="NCBI Taxonomy" id="2795974"/>
    <lineage>
        <taxon>Bacteria</taxon>
        <taxon>Pseudomonadati</taxon>
        <taxon>Planctomycetota</taxon>
        <taxon>Planctomycetia</taxon>
        <taxon>Pirellulales</taxon>
        <taxon>Pirellulaceae</taxon>
        <taxon>Stieleria</taxon>
    </lineage>
</organism>
<dbReference type="SUPFAM" id="SSF55347">
    <property type="entry name" value="Glyceraldehyde-3-phosphate dehydrogenase-like, C-terminal domain"/>
    <property type="match status" value="1"/>
</dbReference>
<evidence type="ECO:0000256" key="4">
    <source>
        <dbReference type="ARBA" id="ARBA00023027"/>
    </source>
</evidence>
<evidence type="ECO:0000259" key="6">
    <source>
        <dbReference type="Pfam" id="PF01408"/>
    </source>
</evidence>
<evidence type="ECO:0000256" key="1">
    <source>
        <dbReference type="ARBA" id="ARBA00001911"/>
    </source>
</evidence>
<dbReference type="SUPFAM" id="SSF51735">
    <property type="entry name" value="NAD(P)-binding Rossmann-fold domains"/>
    <property type="match status" value="1"/>
</dbReference>
<sequence length="469" mass="52811">MTSTTIRSSDDRRKFIKQGVAASVGLSVAGREVLSQERVATHNRSSKPVRVGFVGVGVKGSTHVGNLLRMEGVELQAVCDIVEQQCVETQAQAERLGKPKPAAYFRGDWDFRRMCESEELDLVYTATPWRWHTPVMLAAMNNGSHAATEVPAAVTLEECWELVETAEKTGKHCVMMENVNYQRIEMAIWRMVREGVFGEVVHNEGSYLHDTRWLKANDFGDGLWLGEHHARRNGCLYPTHGIGPLAWYLNLGRGDRMEYLVSMSSNSRGCDLYMQEHLPAEHPKRKRSYANGDVNTCLIRTASGVSIEVKHDTDLPRPYSRGTLVQGTRGIVRRFPEFKICLEGDSHHHKWESGDAYSERYEHPLWKQVREESLGSVARGGHGPITKDAVWDYDPAVELRNGDFLEDYRLIEALRTEVDPDFNVYDAAAWSAIAPLSEQSVANRSVAVDFPDFTKGKWKTAPPLRILGV</sequence>
<feature type="domain" description="Gfo/Idh/MocA-like oxidoreductase N-terminal" evidence="6">
    <location>
        <begin position="49"/>
        <end position="174"/>
    </location>
</feature>
<dbReference type="PANTHER" id="PTHR43818:SF1">
    <property type="entry name" value="GLYCOSYL HYDROLASE FAMILY 109 PROTEIN"/>
    <property type="match status" value="1"/>
</dbReference>
<dbReference type="Gene3D" id="3.40.50.720">
    <property type="entry name" value="NAD(P)-binding Rossmann-like Domain"/>
    <property type="match status" value="1"/>
</dbReference>
<evidence type="ECO:0000256" key="5">
    <source>
        <dbReference type="ARBA" id="ARBA00023295"/>
    </source>
</evidence>
<protein>
    <submittedName>
        <fullName evidence="8">Alpha-N-acetylgalactosaminidase</fullName>
        <ecNumber evidence="8">3.2.1.49</ecNumber>
    </submittedName>
</protein>
<dbReference type="InterPro" id="IPR000683">
    <property type="entry name" value="Gfo/Idh/MocA-like_OxRdtase_N"/>
</dbReference>
<dbReference type="GO" id="GO:0000166">
    <property type="term" value="F:nucleotide binding"/>
    <property type="evidence" value="ECO:0007669"/>
    <property type="project" value="InterPro"/>
</dbReference>
<comment type="cofactor">
    <cofactor evidence="1">
        <name>NAD(+)</name>
        <dbReference type="ChEBI" id="CHEBI:57540"/>
    </cofactor>
</comment>
<evidence type="ECO:0000256" key="2">
    <source>
        <dbReference type="ARBA" id="ARBA00009329"/>
    </source>
</evidence>
<dbReference type="Proteomes" id="UP000321353">
    <property type="component" value="Chromosome"/>
</dbReference>